<evidence type="ECO:0000313" key="4">
    <source>
        <dbReference type="Proteomes" id="UP000178606"/>
    </source>
</evidence>
<dbReference type="Pfam" id="PF17761">
    <property type="entry name" value="DUF1016_N"/>
    <property type="match status" value="1"/>
</dbReference>
<dbReference type="InterPro" id="IPR041527">
    <property type="entry name" value="YhcG_N"/>
</dbReference>
<feature type="domain" description="YhcG N-terminal" evidence="2">
    <location>
        <begin position="28"/>
        <end position="185"/>
    </location>
</feature>
<evidence type="ECO:0000313" key="3">
    <source>
        <dbReference type="EMBL" id="OGG46877.1"/>
    </source>
</evidence>
<reference evidence="3 4" key="1">
    <citation type="journal article" date="2016" name="Nat. Commun.">
        <title>Thousands of microbial genomes shed light on interconnected biogeochemical processes in an aquifer system.</title>
        <authorList>
            <person name="Anantharaman K."/>
            <person name="Brown C.T."/>
            <person name="Hug L.A."/>
            <person name="Sharon I."/>
            <person name="Castelle C.J."/>
            <person name="Probst A.J."/>
            <person name="Thomas B.C."/>
            <person name="Singh A."/>
            <person name="Wilkins M.J."/>
            <person name="Karaoz U."/>
            <person name="Brodie E.L."/>
            <person name="Williams K.H."/>
            <person name="Hubbard S.S."/>
            <person name="Banfield J.F."/>
        </authorList>
    </citation>
    <scope>NUCLEOTIDE SEQUENCE [LARGE SCALE GENOMIC DNA]</scope>
    <source>
        <strain evidence="4">RIFCSPLOWO2_12_FULL_64_10</strain>
    </source>
</reference>
<evidence type="ECO:0000259" key="1">
    <source>
        <dbReference type="Pfam" id="PF06250"/>
    </source>
</evidence>
<protein>
    <recommendedName>
        <fullName evidence="5">DUF1016 domain-containing protein</fullName>
    </recommendedName>
</protein>
<dbReference type="GO" id="GO:0003676">
    <property type="term" value="F:nucleic acid binding"/>
    <property type="evidence" value="ECO:0007669"/>
    <property type="project" value="InterPro"/>
</dbReference>
<organism evidence="3 4">
    <name type="scientific">Handelsmanbacteria sp. (strain RIFCSPLOWO2_12_FULL_64_10)</name>
    <dbReference type="NCBI Taxonomy" id="1817868"/>
    <lineage>
        <taxon>Bacteria</taxon>
        <taxon>Candidatus Handelsmaniibacteriota</taxon>
    </lineage>
</organism>
<proteinExistence type="predicted"/>
<dbReference type="InterPro" id="IPR009362">
    <property type="entry name" value="YhcG_C"/>
</dbReference>
<evidence type="ECO:0000259" key="2">
    <source>
        <dbReference type="Pfam" id="PF17761"/>
    </source>
</evidence>
<dbReference type="InterPro" id="IPR053148">
    <property type="entry name" value="PD-DEXK-like_domain"/>
</dbReference>
<accession>A0A1F6CD11</accession>
<sequence>MNKKTGSPAKSPKAAGVVQSLSPLVQQVRTLVQAARRAAAASVNSLQVLTNFEIGRVIVEHEQRGAIRAKYGTQLLRELAERLTVELGKGFSRSNLQSMRTFFLMYSCRLPQICQKPSGISPSAPIFETLSRKSVASFTLSWSHYVVLMSIKDESERRFYEIESAQSGWSVPELKRQLSSGLYERLALSRDKKRVRKLAQEGHTVSRPADLLKDPYVLEFLGLAEKPAYSESDLEAAIIDKLQQFLLELGKGFLFEARQKRFTFDEDHFFVDLVFYNRLLRSYVLIDLKLDKPTHQDLGQMQMYVNYFDRFVKRPEENPTIGIMLCKRKKDALIEMTLPKEANIFASEYRLYLPSKEDLRQRLLEWTRDEDTLHER</sequence>
<name>A0A1F6CD11_HANXR</name>
<comment type="caution">
    <text evidence="3">The sequence shown here is derived from an EMBL/GenBank/DDBJ whole genome shotgun (WGS) entry which is preliminary data.</text>
</comment>
<dbReference type="Pfam" id="PF06250">
    <property type="entry name" value="YhcG_C"/>
    <property type="match status" value="1"/>
</dbReference>
<dbReference type="PANTHER" id="PTHR30547:SF5">
    <property type="entry name" value="NUCLEASE YHCG-RELATED"/>
    <property type="match status" value="1"/>
</dbReference>
<gene>
    <name evidence="3" type="ORF">A3F84_00385</name>
</gene>
<dbReference type="PANTHER" id="PTHR30547">
    <property type="entry name" value="UNCHARACTERIZED PROTEIN YHCG-RELATED"/>
    <property type="match status" value="1"/>
</dbReference>
<dbReference type="EMBL" id="MFKF01000282">
    <property type="protein sequence ID" value="OGG46877.1"/>
    <property type="molecule type" value="Genomic_DNA"/>
</dbReference>
<evidence type="ECO:0008006" key="5">
    <source>
        <dbReference type="Google" id="ProtNLM"/>
    </source>
</evidence>
<dbReference type="InterPro" id="IPR011856">
    <property type="entry name" value="tRNA_endonuc-like_dom_sf"/>
</dbReference>
<dbReference type="Proteomes" id="UP000178606">
    <property type="component" value="Unassembled WGS sequence"/>
</dbReference>
<dbReference type="Gene3D" id="3.40.1350.10">
    <property type="match status" value="1"/>
</dbReference>
<dbReference type="AlphaFoldDB" id="A0A1F6CD11"/>
<feature type="domain" description="YhcG PDDEXK nuclease" evidence="1">
    <location>
        <begin position="210"/>
        <end position="363"/>
    </location>
</feature>